<gene>
    <name evidence="2" type="ORF">AYL44_03360</name>
</gene>
<evidence type="ECO:0000313" key="3">
    <source>
        <dbReference type="Proteomes" id="UP000076998"/>
    </source>
</evidence>
<protein>
    <recommendedName>
        <fullName evidence="4">Integral membrane protein</fullName>
    </recommendedName>
</protein>
<dbReference type="Proteomes" id="UP000076998">
    <property type="component" value="Unassembled WGS sequence"/>
</dbReference>
<accession>A0A177KE26</accession>
<keyword evidence="1" id="KW-0472">Membrane</keyword>
<proteinExistence type="predicted"/>
<sequence length="96" mass="9987">MLVVLALVFGAIAGTAVHFALPQRSLRGVAIGPLLGAALGTATWTALTWAGLGPDAAWIWLASILVPILLTAAVLALLTRRRAARDARTRHELGIA</sequence>
<organism evidence="2 3">
    <name type="scientific">Microbacterium oleivorans</name>
    <dbReference type="NCBI Taxonomy" id="273677"/>
    <lineage>
        <taxon>Bacteria</taxon>
        <taxon>Bacillati</taxon>
        <taxon>Actinomycetota</taxon>
        <taxon>Actinomycetes</taxon>
        <taxon>Micrococcales</taxon>
        <taxon>Microbacteriaceae</taxon>
        <taxon>Microbacterium</taxon>
    </lineage>
</organism>
<evidence type="ECO:0000256" key="1">
    <source>
        <dbReference type="SAM" id="Phobius"/>
    </source>
</evidence>
<feature type="transmembrane region" description="Helical" evidence="1">
    <location>
        <begin position="57"/>
        <end position="78"/>
    </location>
</feature>
<name>A0A177KE26_9MICO</name>
<dbReference type="RefSeq" id="WP_064001824.1">
    <property type="nucleotide sequence ID" value="NZ_LSTV01000001.1"/>
</dbReference>
<evidence type="ECO:0000313" key="2">
    <source>
        <dbReference type="EMBL" id="OAH51317.1"/>
    </source>
</evidence>
<keyword evidence="1" id="KW-1133">Transmembrane helix</keyword>
<dbReference type="AlphaFoldDB" id="A0A177KE26"/>
<dbReference type="OrthoDB" id="5121696at2"/>
<keyword evidence="1" id="KW-0812">Transmembrane</keyword>
<comment type="caution">
    <text evidence="2">The sequence shown here is derived from an EMBL/GenBank/DDBJ whole genome shotgun (WGS) entry which is preliminary data.</text>
</comment>
<dbReference type="EMBL" id="LSTV01000001">
    <property type="protein sequence ID" value="OAH51317.1"/>
    <property type="molecule type" value="Genomic_DNA"/>
</dbReference>
<reference evidence="2 3" key="1">
    <citation type="submission" date="2016-02" db="EMBL/GenBank/DDBJ databases">
        <authorList>
            <person name="Wen L."/>
            <person name="He K."/>
            <person name="Yang H."/>
        </authorList>
    </citation>
    <scope>NUCLEOTIDE SEQUENCE [LARGE SCALE GENOMIC DNA]</scope>
    <source>
        <strain evidence="2 3">CD11_3</strain>
    </source>
</reference>
<evidence type="ECO:0008006" key="4">
    <source>
        <dbReference type="Google" id="ProtNLM"/>
    </source>
</evidence>